<protein>
    <submittedName>
        <fullName evidence="2">Uncharacterized protein, isoform A</fullName>
    </submittedName>
</protein>
<accession>A0A0P8Y1Y6</accession>
<dbReference type="EMBL" id="CH902617">
    <property type="protein sequence ID" value="KPU80753.1"/>
    <property type="molecule type" value="Genomic_DNA"/>
</dbReference>
<feature type="region of interest" description="Disordered" evidence="1">
    <location>
        <begin position="1"/>
        <end position="46"/>
    </location>
</feature>
<keyword evidence="3" id="KW-1185">Reference proteome</keyword>
<feature type="compositionally biased region" description="Polar residues" evidence="1">
    <location>
        <begin position="22"/>
        <end position="37"/>
    </location>
</feature>
<dbReference type="Proteomes" id="UP000007801">
    <property type="component" value="Unassembled WGS sequence"/>
</dbReference>
<dbReference type="AlphaFoldDB" id="A0A0P8Y1Y6"/>
<name>A0A0P8Y1Y6_DROAN</name>
<reference evidence="2 3" key="1">
    <citation type="journal article" date="2007" name="Nature">
        <title>Evolution of genes and genomes on the Drosophila phylogeny.</title>
        <authorList>
            <consortium name="Drosophila 12 Genomes Consortium"/>
            <person name="Clark A.G."/>
            <person name="Eisen M.B."/>
            <person name="Smith D.R."/>
            <person name="Bergman C.M."/>
            <person name="Oliver B."/>
            <person name="Markow T.A."/>
            <person name="Kaufman T.C."/>
            <person name="Kellis M."/>
            <person name="Gelbart W."/>
            <person name="Iyer V.N."/>
            <person name="Pollard D.A."/>
            <person name="Sackton T.B."/>
            <person name="Larracuente A.M."/>
            <person name="Singh N.D."/>
            <person name="Abad J.P."/>
            <person name="Abt D.N."/>
            <person name="Adryan B."/>
            <person name="Aguade M."/>
            <person name="Akashi H."/>
            <person name="Anderson W.W."/>
            <person name="Aquadro C.F."/>
            <person name="Ardell D.H."/>
            <person name="Arguello R."/>
            <person name="Artieri C.G."/>
            <person name="Barbash D.A."/>
            <person name="Barker D."/>
            <person name="Barsanti P."/>
            <person name="Batterham P."/>
            <person name="Batzoglou S."/>
            <person name="Begun D."/>
            <person name="Bhutkar A."/>
            <person name="Blanco E."/>
            <person name="Bosak S.A."/>
            <person name="Bradley R.K."/>
            <person name="Brand A.D."/>
            <person name="Brent M.R."/>
            <person name="Brooks A.N."/>
            <person name="Brown R.H."/>
            <person name="Butlin R.K."/>
            <person name="Caggese C."/>
            <person name="Calvi B.R."/>
            <person name="Bernardo de Carvalho A."/>
            <person name="Caspi A."/>
            <person name="Castrezana S."/>
            <person name="Celniker S.E."/>
            <person name="Chang J.L."/>
            <person name="Chapple C."/>
            <person name="Chatterji S."/>
            <person name="Chinwalla A."/>
            <person name="Civetta A."/>
            <person name="Clifton S.W."/>
            <person name="Comeron J.M."/>
            <person name="Costello J.C."/>
            <person name="Coyne J.A."/>
            <person name="Daub J."/>
            <person name="David R.G."/>
            <person name="Delcher A.L."/>
            <person name="Delehaunty K."/>
            <person name="Do C.B."/>
            <person name="Ebling H."/>
            <person name="Edwards K."/>
            <person name="Eickbush T."/>
            <person name="Evans J.D."/>
            <person name="Filipski A."/>
            <person name="Findeiss S."/>
            <person name="Freyhult E."/>
            <person name="Fulton L."/>
            <person name="Fulton R."/>
            <person name="Garcia A.C."/>
            <person name="Gardiner A."/>
            <person name="Garfield D.A."/>
            <person name="Garvin B.E."/>
            <person name="Gibson G."/>
            <person name="Gilbert D."/>
            <person name="Gnerre S."/>
            <person name="Godfrey J."/>
            <person name="Good R."/>
            <person name="Gotea V."/>
            <person name="Gravely B."/>
            <person name="Greenberg A.J."/>
            <person name="Griffiths-Jones S."/>
            <person name="Gross S."/>
            <person name="Guigo R."/>
            <person name="Gustafson E.A."/>
            <person name="Haerty W."/>
            <person name="Hahn M.W."/>
            <person name="Halligan D.L."/>
            <person name="Halpern A.L."/>
            <person name="Halter G.M."/>
            <person name="Han M.V."/>
            <person name="Heger A."/>
            <person name="Hillier L."/>
            <person name="Hinrichs A.S."/>
            <person name="Holmes I."/>
            <person name="Hoskins R.A."/>
            <person name="Hubisz M.J."/>
            <person name="Hultmark D."/>
            <person name="Huntley M.A."/>
            <person name="Jaffe D.B."/>
            <person name="Jagadeeshan S."/>
            <person name="Jeck W.R."/>
            <person name="Johnson J."/>
            <person name="Jones C.D."/>
            <person name="Jordan W.C."/>
            <person name="Karpen G.H."/>
            <person name="Kataoka E."/>
            <person name="Keightley P.D."/>
            <person name="Kheradpour P."/>
            <person name="Kirkness E.F."/>
            <person name="Koerich L.B."/>
            <person name="Kristiansen K."/>
            <person name="Kudrna D."/>
            <person name="Kulathinal R.J."/>
            <person name="Kumar S."/>
            <person name="Kwok R."/>
            <person name="Lander E."/>
            <person name="Langley C.H."/>
            <person name="Lapoint R."/>
            <person name="Lazzaro B.P."/>
            <person name="Lee S.J."/>
            <person name="Levesque L."/>
            <person name="Li R."/>
            <person name="Lin C.F."/>
            <person name="Lin M.F."/>
            <person name="Lindblad-Toh K."/>
            <person name="Llopart A."/>
            <person name="Long M."/>
            <person name="Low L."/>
            <person name="Lozovsky E."/>
            <person name="Lu J."/>
            <person name="Luo M."/>
            <person name="Machado C.A."/>
            <person name="Makalowski W."/>
            <person name="Marzo M."/>
            <person name="Matsuda M."/>
            <person name="Matzkin L."/>
            <person name="McAllister B."/>
            <person name="McBride C.S."/>
            <person name="McKernan B."/>
            <person name="McKernan K."/>
            <person name="Mendez-Lago M."/>
            <person name="Minx P."/>
            <person name="Mollenhauer M.U."/>
            <person name="Montooth K."/>
            <person name="Mount S.M."/>
            <person name="Mu X."/>
            <person name="Myers E."/>
            <person name="Negre B."/>
            <person name="Newfeld S."/>
            <person name="Nielsen R."/>
            <person name="Noor M.A."/>
            <person name="O'Grady P."/>
            <person name="Pachter L."/>
            <person name="Papaceit M."/>
            <person name="Parisi M.J."/>
            <person name="Parisi M."/>
            <person name="Parts L."/>
            <person name="Pedersen J.S."/>
            <person name="Pesole G."/>
            <person name="Phillippy A.M."/>
            <person name="Ponting C.P."/>
            <person name="Pop M."/>
            <person name="Porcelli D."/>
            <person name="Powell J.R."/>
            <person name="Prohaska S."/>
            <person name="Pruitt K."/>
            <person name="Puig M."/>
            <person name="Quesneville H."/>
            <person name="Ram K.R."/>
            <person name="Rand D."/>
            <person name="Rasmussen M.D."/>
            <person name="Reed L.K."/>
            <person name="Reenan R."/>
            <person name="Reily A."/>
            <person name="Remington K.A."/>
            <person name="Rieger T.T."/>
            <person name="Ritchie M.G."/>
            <person name="Robin C."/>
            <person name="Rogers Y.H."/>
            <person name="Rohde C."/>
            <person name="Rozas J."/>
            <person name="Rubenfield M.J."/>
            <person name="Ruiz A."/>
            <person name="Russo S."/>
            <person name="Salzberg S.L."/>
            <person name="Sanchez-Gracia A."/>
            <person name="Saranga D.J."/>
            <person name="Sato H."/>
            <person name="Schaeffer S.W."/>
            <person name="Schatz M.C."/>
            <person name="Schlenke T."/>
            <person name="Schwartz R."/>
            <person name="Segarra C."/>
            <person name="Singh R.S."/>
            <person name="Sirot L."/>
            <person name="Sirota M."/>
            <person name="Sisneros N.B."/>
            <person name="Smith C.D."/>
            <person name="Smith T.F."/>
            <person name="Spieth J."/>
            <person name="Stage D.E."/>
            <person name="Stark A."/>
            <person name="Stephan W."/>
            <person name="Strausberg R.L."/>
            <person name="Strempel S."/>
            <person name="Sturgill D."/>
            <person name="Sutton G."/>
            <person name="Sutton G.G."/>
            <person name="Tao W."/>
            <person name="Teichmann S."/>
            <person name="Tobari Y.N."/>
            <person name="Tomimura Y."/>
            <person name="Tsolas J.M."/>
            <person name="Valente V.L."/>
            <person name="Venter E."/>
            <person name="Venter J.C."/>
            <person name="Vicario S."/>
            <person name="Vieira F.G."/>
            <person name="Vilella A.J."/>
            <person name="Villasante A."/>
            <person name="Walenz B."/>
            <person name="Wang J."/>
            <person name="Wasserman M."/>
            <person name="Watts T."/>
            <person name="Wilson D."/>
            <person name="Wilson R.K."/>
            <person name="Wing R.A."/>
            <person name="Wolfner M.F."/>
            <person name="Wong A."/>
            <person name="Wong G.K."/>
            <person name="Wu C.I."/>
            <person name="Wu G."/>
            <person name="Yamamoto D."/>
            <person name="Yang H.P."/>
            <person name="Yang S.P."/>
            <person name="Yorke J.A."/>
            <person name="Yoshida K."/>
            <person name="Zdobnov E."/>
            <person name="Zhang P."/>
            <person name="Zhang Y."/>
            <person name="Zimin A.V."/>
            <person name="Baldwin J."/>
            <person name="Abdouelleil A."/>
            <person name="Abdulkadir J."/>
            <person name="Abebe A."/>
            <person name="Abera B."/>
            <person name="Abreu J."/>
            <person name="Acer S.C."/>
            <person name="Aftuck L."/>
            <person name="Alexander A."/>
            <person name="An P."/>
            <person name="Anderson E."/>
            <person name="Anderson S."/>
            <person name="Arachi H."/>
            <person name="Azer M."/>
            <person name="Bachantsang P."/>
            <person name="Barry A."/>
            <person name="Bayul T."/>
            <person name="Berlin A."/>
            <person name="Bessette D."/>
            <person name="Bloom T."/>
            <person name="Blye J."/>
            <person name="Boguslavskiy L."/>
            <person name="Bonnet C."/>
            <person name="Boukhgalter B."/>
            <person name="Bourzgui I."/>
            <person name="Brown A."/>
            <person name="Cahill P."/>
            <person name="Channer S."/>
            <person name="Cheshatsang Y."/>
            <person name="Chuda L."/>
            <person name="Citroen M."/>
            <person name="Collymore A."/>
            <person name="Cooke P."/>
            <person name="Costello M."/>
            <person name="D'Aco K."/>
            <person name="Daza R."/>
            <person name="De Haan G."/>
            <person name="DeGray S."/>
            <person name="DeMaso C."/>
            <person name="Dhargay N."/>
            <person name="Dooley K."/>
            <person name="Dooley E."/>
            <person name="Doricent M."/>
            <person name="Dorje P."/>
            <person name="Dorjee K."/>
            <person name="Dupes A."/>
            <person name="Elong R."/>
            <person name="Falk J."/>
            <person name="Farina A."/>
            <person name="Faro S."/>
            <person name="Ferguson D."/>
            <person name="Fisher S."/>
            <person name="Foley C.D."/>
            <person name="Franke A."/>
            <person name="Friedrich D."/>
            <person name="Gadbois L."/>
            <person name="Gearin G."/>
            <person name="Gearin C.R."/>
            <person name="Giannoukos G."/>
            <person name="Goode T."/>
            <person name="Graham J."/>
            <person name="Grandbois E."/>
            <person name="Grewal S."/>
            <person name="Gyaltsen K."/>
            <person name="Hafez N."/>
            <person name="Hagos B."/>
            <person name="Hall J."/>
            <person name="Henson C."/>
            <person name="Hollinger A."/>
            <person name="Honan T."/>
            <person name="Huard M.D."/>
            <person name="Hughes L."/>
            <person name="Hurhula B."/>
            <person name="Husby M.E."/>
            <person name="Kamat A."/>
            <person name="Kanga B."/>
            <person name="Kashin S."/>
            <person name="Khazanovich D."/>
            <person name="Kisner P."/>
            <person name="Lance K."/>
            <person name="Lara M."/>
            <person name="Lee W."/>
            <person name="Lennon N."/>
            <person name="Letendre F."/>
            <person name="LeVine R."/>
            <person name="Lipovsky A."/>
            <person name="Liu X."/>
            <person name="Liu J."/>
            <person name="Liu S."/>
            <person name="Lokyitsang T."/>
            <person name="Lokyitsang Y."/>
            <person name="Lubonja R."/>
            <person name="Lui A."/>
            <person name="MacDonald P."/>
            <person name="Magnisalis V."/>
            <person name="Maru K."/>
            <person name="Matthews C."/>
            <person name="McCusker W."/>
            <person name="McDonough S."/>
            <person name="Mehta T."/>
            <person name="Meldrim J."/>
            <person name="Meneus L."/>
            <person name="Mihai O."/>
            <person name="Mihalev A."/>
            <person name="Mihova T."/>
            <person name="Mittelman R."/>
            <person name="Mlenga V."/>
            <person name="Montmayeur A."/>
            <person name="Mulrain L."/>
            <person name="Navidi A."/>
            <person name="Naylor J."/>
            <person name="Negash T."/>
            <person name="Nguyen T."/>
            <person name="Nguyen N."/>
            <person name="Nicol R."/>
            <person name="Norbu C."/>
            <person name="Norbu N."/>
            <person name="Novod N."/>
            <person name="O'Neill B."/>
            <person name="Osman S."/>
            <person name="Markiewicz E."/>
            <person name="Oyono O.L."/>
            <person name="Patti C."/>
            <person name="Phunkhang P."/>
            <person name="Pierre F."/>
            <person name="Priest M."/>
            <person name="Raghuraman S."/>
            <person name="Rege F."/>
            <person name="Reyes R."/>
            <person name="Rise C."/>
            <person name="Rogov P."/>
            <person name="Ross K."/>
            <person name="Ryan E."/>
            <person name="Settipalli S."/>
            <person name="Shea T."/>
            <person name="Sherpa N."/>
            <person name="Shi L."/>
            <person name="Shih D."/>
            <person name="Sparrow T."/>
            <person name="Spaulding J."/>
            <person name="Stalker J."/>
            <person name="Stange-Thomann N."/>
            <person name="Stavropoulos S."/>
            <person name="Stone C."/>
            <person name="Strader C."/>
            <person name="Tesfaye S."/>
            <person name="Thomson T."/>
            <person name="Thoulutsang Y."/>
            <person name="Thoulutsang D."/>
            <person name="Topham K."/>
            <person name="Topping I."/>
            <person name="Tsamla T."/>
            <person name="Vassiliev H."/>
            <person name="Vo A."/>
            <person name="Wangchuk T."/>
            <person name="Wangdi T."/>
            <person name="Weiand M."/>
            <person name="Wilkinson J."/>
            <person name="Wilson A."/>
            <person name="Yadav S."/>
            <person name="Young G."/>
            <person name="Yu Q."/>
            <person name="Zembek L."/>
            <person name="Zhong D."/>
            <person name="Zimmer A."/>
            <person name="Zwirko Z."/>
            <person name="Jaffe D.B."/>
            <person name="Alvarez P."/>
            <person name="Brockman W."/>
            <person name="Butler J."/>
            <person name="Chin C."/>
            <person name="Gnerre S."/>
            <person name="Grabherr M."/>
            <person name="Kleber M."/>
            <person name="Mauceli E."/>
            <person name="MacCallum I."/>
        </authorList>
    </citation>
    <scope>NUCLEOTIDE SEQUENCE [LARGE SCALE GENOMIC DNA]</scope>
    <source>
        <strain evidence="3">Tucson 14024-0371.13</strain>
    </source>
</reference>
<evidence type="ECO:0000313" key="2">
    <source>
        <dbReference type="EMBL" id="KPU80753.1"/>
    </source>
</evidence>
<evidence type="ECO:0000256" key="1">
    <source>
        <dbReference type="SAM" id="MobiDB-lite"/>
    </source>
</evidence>
<organism evidence="2 3">
    <name type="scientific">Drosophila ananassae</name>
    <name type="common">Fruit fly</name>
    <dbReference type="NCBI Taxonomy" id="7217"/>
    <lineage>
        <taxon>Eukaryota</taxon>
        <taxon>Metazoa</taxon>
        <taxon>Ecdysozoa</taxon>
        <taxon>Arthropoda</taxon>
        <taxon>Hexapoda</taxon>
        <taxon>Insecta</taxon>
        <taxon>Pterygota</taxon>
        <taxon>Neoptera</taxon>
        <taxon>Endopterygota</taxon>
        <taxon>Diptera</taxon>
        <taxon>Brachycera</taxon>
        <taxon>Muscomorpha</taxon>
        <taxon>Ephydroidea</taxon>
        <taxon>Drosophilidae</taxon>
        <taxon>Drosophila</taxon>
        <taxon>Sophophora</taxon>
    </lineage>
</organism>
<evidence type="ECO:0000313" key="3">
    <source>
        <dbReference type="Proteomes" id="UP000007801"/>
    </source>
</evidence>
<dbReference type="SMR" id="A0A0P8Y1Y6"/>
<sequence length="85" mass="9558">MPRNGENDQMYSTKHGTPPGGSCSSSKDAVKSQSFSSPLPHVNPQGHTWSRCILRCIWADLMRRLFGQSKRINQLRGLIGYRGLR</sequence>
<gene>
    <name evidence="2" type="primary">Dana\GF27942</name>
    <name evidence="2" type="ORF">GF27942</name>
</gene>
<proteinExistence type="predicted"/>